<dbReference type="PANTHER" id="PTHR43297">
    <property type="entry name" value="OLIGOPEPTIDE TRANSPORT ATP-BINDING PROTEIN APPD"/>
    <property type="match status" value="1"/>
</dbReference>
<gene>
    <name evidence="9" type="ORF">F0L46_16530</name>
</gene>
<dbReference type="AlphaFoldDB" id="A0A5B2VC27"/>
<reference evidence="9 10" key="2">
    <citation type="submission" date="2019-09" db="EMBL/GenBank/DDBJ databases">
        <authorList>
            <person name="Jin C."/>
        </authorList>
    </citation>
    <scope>NUCLEOTIDE SEQUENCE [LARGE SCALE GENOMIC DNA]</scope>
    <source>
        <strain evidence="9 10">BN140002</strain>
    </source>
</reference>
<keyword evidence="3" id="KW-0813">Transport</keyword>
<dbReference type="PANTHER" id="PTHR43297:SF2">
    <property type="entry name" value="DIPEPTIDE TRANSPORT ATP-BINDING PROTEIN DPPD"/>
    <property type="match status" value="1"/>
</dbReference>
<accession>A0A5B2VC27</accession>
<evidence type="ECO:0000259" key="8">
    <source>
        <dbReference type="PROSITE" id="PS50893"/>
    </source>
</evidence>
<keyword evidence="6 9" id="KW-0067">ATP-binding</keyword>
<dbReference type="Gene3D" id="3.40.50.300">
    <property type="entry name" value="P-loop containing nucleotide triphosphate hydrolases"/>
    <property type="match status" value="1"/>
</dbReference>
<organism evidence="9 10">
    <name type="scientific">Salinarimonas soli</name>
    <dbReference type="NCBI Taxonomy" id="1638099"/>
    <lineage>
        <taxon>Bacteria</taxon>
        <taxon>Pseudomonadati</taxon>
        <taxon>Pseudomonadota</taxon>
        <taxon>Alphaproteobacteria</taxon>
        <taxon>Hyphomicrobiales</taxon>
        <taxon>Salinarimonadaceae</taxon>
        <taxon>Salinarimonas</taxon>
    </lineage>
</organism>
<evidence type="ECO:0000256" key="7">
    <source>
        <dbReference type="ARBA" id="ARBA00023136"/>
    </source>
</evidence>
<dbReference type="InterPro" id="IPR027417">
    <property type="entry name" value="P-loop_NTPase"/>
</dbReference>
<dbReference type="Pfam" id="PF00005">
    <property type="entry name" value="ABC_tran"/>
    <property type="match status" value="1"/>
</dbReference>
<evidence type="ECO:0000256" key="5">
    <source>
        <dbReference type="ARBA" id="ARBA00022741"/>
    </source>
</evidence>
<keyword evidence="10" id="KW-1185">Reference proteome</keyword>
<evidence type="ECO:0000256" key="6">
    <source>
        <dbReference type="ARBA" id="ARBA00022840"/>
    </source>
</evidence>
<name>A0A5B2VC27_9HYPH</name>
<keyword evidence="7" id="KW-0472">Membrane</keyword>
<dbReference type="InterPro" id="IPR017871">
    <property type="entry name" value="ABC_transporter-like_CS"/>
</dbReference>
<comment type="similarity">
    <text evidence="2">Belongs to the ABC transporter superfamily.</text>
</comment>
<dbReference type="NCBIfam" id="TIGR01727">
    <property type="entry name" value="oligo_HPY"/>
    <property type="match status" value="1"/>
</dbReference>
<dbReference type="InterPro" id="IPR003439">
    <property type="entry name" value="ABC_transporter-like_ATP-bd"/>
</dbReference>
<dbReference type="RefSeq" id="WP_149819498.1">
    <property type="nucleotide sequence ID" value="NZ_VUOA01000028.1"/>
</dbReference>
<comment type="subcellular location">
    <subcellularLocation>
        <location evidence="1">Cell inner membrane</location>
        <topology evidence="1">Peripheral membrane protein</topology>
    </subcellularLocation>
</comment>
<sequence length="327" mass="35683">MPPSPLLQVRDLRTWFDTFGGVVKAVDGASFDVGRGEIVGLVGESGGGKSMVGYSIMRLIDPPGRIAGGRILFDGTDLCGLDERALRKIRGREIAMIFQDPMTALNPLYTIGDQLDEMLRLHTGLSARERRLRCIEMLHEVGIPQPEARLGNYPHQFSGGMRQRVVIAIAMIAGPRLLIADEPTTALDVTIQAQLLRLMKHAVEKRGASLILITHDLAAVSQMADRIVVLYCGRIVERGRARDVIERPRHPYTRGLLDSIPHQGLKRRRLSQIPGTVPDIRKLPPGCAFAPRCPMAAPVCRESAPNLVGGPSGHAVACHFPLEAKAA</sequence>
<dbReference type="GO" id="GO:0015833">
    <property type="term" value="P:peptide transport"/>
    <property type="evidence" value="ECO:0007669"/>
    <property type="project" value="InterPro"/>
</dbReference>
<dbReference type="CDD" id="cd03257">
    <property type="entry name" value="ABC_NikE_OppD_transporters"/>
    <property type="match status" value="1"/>
</dbReference>
<dbReference type="GO" id="GO:0005886">
    <property type="term" value="C:plasma membrane"/>
    <property type="evidence" value="ECO:0007669"/>
    <property type="project" value="UniProtKB-SubCell"/>
</dbReference>
<evidence type="ECO:0000256" key="4">
    <source>
        <dbReference type="ARBA" id="ARBA00022475"/>
    </source>
</evidence>
<dbReference type="InterPro" id="IPR050388">
    <property type="entry name" value="ABC_Ni/Peptide_Import"/>
</dbReference>
<reference evidence="9 10" key="1">
    <citation type="submission" date="2019-09" db="EMBL/GenBank/DDBJ databases">
        <title>Salinarimonas rosea gen. nov., sp. nov., a new member of the a-2 subgroup of the Proteobacteria.</title>
        <authorList>
            <person name="Liu J."/>
        </authorList>
    </citation>
    <scope>NUCLEOTIDE SEQUENCE [LARGE SCALE GENOMIC DNA]</scope>
    <source>
        <strain evidence="9 10">BN140002</strain>
    </source>
</reference>
<dbReference type="GO" id="GO:0055085">
    <property type="term" value="P:transmembrane transport"/>
    <property type="evidence" value="ECO:0007669"/>
    <property type="project" value="UniProtKB-ARBA"/>
</dbReference>
<dbReference type="InterPro" id="IPR013563">
    <property type="entry name" value="Oligopep_ABC_C"/>
</dbReference>
<dbReference type="GO" id="GO:0005524">
    <property type="term" value="F:ATP binding"/>
    <property type="evidence" value="ECO:0007669"/>
    <property type="project" value="UniProtKB-KW"/>
</dbReference>
<feature type="domain" description="ABC transporter" evidence="8">
    <location>
        <begin position="7"/>
        <end position="257"/>
    </location>
</feature>
<protein>
    <submittedName>
        <fullName evidence="9">ABC transporter ATP-binding protein</fullName>
    </submittedName>
</protein>
<evidence type="ECO:0000256" key="3">
    <source>
        <dbReference type="ARBA" id="ARBA00022448"/>
    </source>
</evidence>
<evidence type="ECO:0000313" key="9">
    <source>
        <dbReference type="EMBL" id="KAA2236308.1"/>
    </source>
</evidence>
<dbReference type="GO" id="GO:0016887">
    <property type="term" value="F:ATP hydrolysis activity"/>
    <property type="evidence" value="ECO:0007669"/>
    <property type="project" value="InterPro"/>
</dbReference>
<comment type="caution">
    <text evidence="9">The sequence shown here is derived from an EMBL/GenBank/DDBJ whole genome shotgun (WGS) entry which is preliminary data.</text>
</comment>
<keyword evidence="4" id="KW-1003">Cell membrane</keyword>
<dbReference type="SMART" id="SM00382">
    <property type="entry name" value="AAA"/>
    <property type="match status" value="1"/>
</dbReference>
<evidence type="ECO:0000256" key="1">
    <source>
        <dbReference type="ARBA" id="ARBA00004417"/>
    </source>
</evidence>
<dbReference type="EMBL" id="VUOA01000028">
    <property type="protein sequence ID" value="KAA2236308.1"/>
    <property type="molecule type" value="Genomic_DNA"/>
</dbReference>
<dbReference type="SUPFAM" id="SSF52540">
    <property type="entry name" value="P-loop containing nucleoside triphosphate hydrolases"/>
    <property type="match status" value="1"/>
</dbReference>
<keyword evidence="5" id="KW-0547">Nucleotide-binding</keyword>
<dbReference type="OrthoDB" id="9815712at2"/>
<evidence type="ECO:0000256" key="2">
    <source>
        <dbReference type="ARBA" id="ARBA00005417"/>
    </source>
</evidence>
<dbReference type="PROSITE" id="PS00211">
    <property type="entry name" value="ABC_TRANSPORTER_1"/>
    <property type="match status" value="1"/>
</dbReference>
<proteinExistence type="inferred from homology"/>
<dbReference type="Pfam" id="PF08352">
    <property type="entry name" value="oligo_HPY"/>
    <property type="match status" value="1"/>
</dbReference>
<dbReference type="InterPro" id="IPR003593">
    <property type="entry name" value="AAA+_ATPase"/>
</dbReference>
<dbReference type="FunFam" id="3.40.50.300:FF:000016">
    <property type="entry name" value="Oligopeptide ABC transporter ATP-binding component"/>
    <property type="match status" value="1"/>
</dbReference>
<dbReference type="Proteomes" id="UP000323142">
    <property type="component" value="Unassembled WGS sequence"/>
</dbReference>
<dbReference type="PROSITE" id="PS50893">
    <property type="entry name" value="ABC_TRANSPORTER_2"/>
    <property type="match status" value="1"/>
</dbReference>
<evidence type="ECO:0000313" key="10">
    <source>
        <dbReference type="Proteomes" id="UP000323142"/>
    </source>
</evidence>